<dbReference type="EMBL" id="KT754917">
    <property type="protein sequence ID" value="ALS04751.1"/>
    <property type="molecule type" value="mRNA"/>
</dbReference>
<dbReference type="EMBL" id="KT754730">
    <property type="protein sequence ID" value="ALS04564.1"/>
    <property type="molecule type" value="mRNA"/>
</dbReference>
<evidence type="ECO:0000256" key="8">
    <source>
        <dbReference type="ARBA" id="ARBA00023136"/>
    </source>
</evidence>
<evidence type="ECO:0000256" key="7">
    <source>
        <dbReference type="ARBA" id="ARBA00023128"/>
    </source>
</evidence>
<dbReference type="Pfam" id="PF04718">
    <property type="entry name" value="ATP-synt_G"/>
    <property type="match status" value="1"/>
</dbReference>
<keyword evidence="6" id="KW-0406">Ion transport</keyword>
<comment type="subcellular location">
    <subcellularLocation>
        <location evidence="1">Mitochondrion membrane</location>
    </subcellularLocation>
</comment>
<dbReference type="GO" id="GO:0015078">
    <property type="term" value="F:proton transmembrane transporter activity"/>
    <property type="evidence" value="ECO:0007669"/>
    <property type="project" value="InterPro"/>
</dbReference>
<evidence type="ECO:0000313" key="10">
    <source>
        <dbReference type="EMBL" id="ALS04947.1"/>
    </source>
</evidence>
<evidence type="ECO:0000256" key="9">
    <source>
        <dbReference type="ARBA" id="ARBA00023310"/>
    </source>
</evidence>
<dbReference type="GO" id="GO:0045259">
    <property type="term" value="C:proton-transporting ATP synthase complex"/>
    <property type="evidence" value="ECO:0007669"/>
    <property type="project" value="UniProtKB-KW"/>
</dbReference>
<keyword evidence="9" id="KW-0066">ATP synthesis</keyword>
<evidence type="ECO:0000256" key="2">
    <source>
        <dbReference type="ARBA" id="ARBA00005699"/>
    </source>
</evidence>
<dbReference type="GO" id="GO:0031966">
    <property type="term" value="C:mitochondrial membrane"/>
    <property type="evidence" value="ECO:0007669"/>
    <property type="project" value="UniProtKB-SubCell"/>
</dbReference>
<evidence type="ECO:0000256" key="3">
    <source>
        <dbReference type="ARBA" id="ARBA00022448"/>
    </source>
</evidence>
<keyword evidence="4" id="KW-0138">CF(0)</keyword>
<dbReference type="AlphaFoldDB" id="A0A0U2IGG8"/>
<evidence type="ECO:0000256" key="1">
    <source>
        <dbReference type="ARBA" id="ARBA00004325"/>
    </source>
</evidence>
<comment type="similarity">
    <text evidence="2">Belongs to the ATPase g subunit family.</text>
</comment>
<protein>
    <submittedName>
        <fullName evidence="10">Mitochondrial ATP synthase subunit g</fullName>
    </submittedName>
</protein>
<keyword evidence="8" id="KW-0472">Membrane</keyword>
<keyword evidence="7" id="KW-0496">Mitochondrion</keyword>
<accession>A0A0U2IGG8</accession>
<reference evidence="10" key="1">
    <citation type="journal article" date="2015" name="Sci. Rep.">
        <title>Spliced leader RNA trans-splicing discovered in copepods.</title>
        <authorList>
            <person name="Yang F."/>
            <person name="Xu D."/>
            <person name="Zhuang Y."/>
            <person name="Yi X."/>
            <person name="Huang Y."/>
            <person name="Chen H."/>
            <person name="Lin S."/>
            <person name="Campbell D.A."/>
            <person name="Sturm N.R."/>
            <person name="Liu G."/>
            <person name="Zhang H."/>
        </authorList>
    </citation>
    <scope>NUCLEOTIDE SEQUENCE</scope>
</reference>
<evidence type="ECO:0000256" key="5">
    <source>
        <dbReference type="ARBA" id="ARBA00022781"/>
    </source>
</evidence>
<keyword evidence="3" id="KW-0813">Transport</keyword>
<evidence type="ECO:0000256" key="6">
    <source>
        <dbReference type="ARBA" id="ARBA00023065"/>
    </source>
</evidence>
<name>A0A0U2IGG8_9MAXI</name>
<dbReference type="GO" id="GO:0015986">
    <property type="term" value="P:proton motive force-driven ATP synthesis"/>
    <property type="evidence" value="ECO:0007669"/>
    <property type="project" value="InterPro"/>
</dbReference>
<organism evidence="10">
    <name type="scientific">Pseudodiaptomus poplesia</name>
    <dbReference type="NCBI Taxonomy" id="213370"/>
    <lineage>
        <taxon>Eukaryota</taxon>
        <taxon>Metazoa</taxon>
        <taxon>Ecdysozoa</taxon>
        <taxon>Arthropoda</taxon>
        <taxon>Crustacea</taxon>
        <taxon>Multicrustacea</taxon>
        <taxon>Hexanauplia</taxon>
        <taxon>Copepoda</taxon>
        <taxon>Calanoida</taxon>
        <taxon>Pseudodiaptomidae</taxon>
        <taxon>Pseudodiaptomus</taxon>
    </lineage>
</organism>
<sequence>MGVLVRAATAWERFVLKDVATAMKYAKVELAPPGPSDLVGSVKGVGNVVKDVLTFRWAQATMKEATVNTLVAAEIAGWFFIGECIGKGSLIGYQV</sequence>
<evidence type="ECO:0000256" key="4">
    <source>
        <dbReference type="ARBA" id="ARBA00022547"/>
    </source>
</evidence>
<keyword evidence="5" id="KW-0375">Hydrogen ion transport</keyword>
<proteinExistence type="evidence at transcript level"/>
<dbReference type="EMBL" id="KT755113">
    <property type="protein sequence ID" value="ALS04947.1"/>
    <property type="molecule type" value="mRNA"/>
</dbReference>
<dbReference type="InterPro" id="IPR006808">
    <property type="entry name" value="ATP_synth_F0_gsu_mt"/>
</dbReference>